<evidence type="ECO:0000313" key="1">
    <source>
        <dbReference type="EMBL" id="PSJ60778.1"/>
    </source>
</evidence>
<dbReference type="AlphaFoldDB" id="A0A2P7SE68"/>
<protein>
    <submittedName>
        <fullName evidence="1">Uncharacterized protein</fullName>
    </submittedName>
</protein>
<keyword evidence="2" id="KW-1185">Reference proteome</keyword>
<dbReference type="Proteomes" id="UP000240653">
    <property type="component" value="Unassembled WGS sequence"/>
</dbReference>
<reference evidence="1 2" key="1">
    <citation type="submission" date="2018-03" db="EMBL/GenBank/DDBJ databases">
        <title>The draft genome of Mesorhizobium soli JCM 19897.</title>
        <authorList>
            <person name="Li L."/>
            <person name="Liu L."/>
            <person name="Liang L."/>
            <person name="Wang T."/>
            <person name="Zhang X."/>
        </authorList>
    </citation>
    <scope>NUCLEOTIDE SEQUENCE [LARGE SCALE GENOMIC DNA]</scope>
    <source>
        <strain evidence="1 2">JCM 19897</strain>
    </source>
</reference>
<dbReference type="EMBL" id="PXYL01000005">
    <property type="protein sequence ID" value="PSJ60778.1"/>
    <property type="molecule type" value="Genomic_DNA"/>
</dbReference>
<accession>A0A2P7SE68</accession>
<name>A0A2P7SE68_9HYPH</name>
<sequence>MTMLWLLSLIVAFGAGWAGSRYRVRKAQAPGAVSRDMSAPWMPFAGIIDAEVIDAAVRGDL</sequence>
<comment type="caution">
    <text evidence="1">The sequence shown here is derived from an EMBL/GenBank/DDBJ whole genome shotgun (WGS) entry which is preliminary data.</text>
</comment>
<proteinExistence type="predicted"/>
<dbReference type="RefSeq" id="WP_106724243.1">
    <property type="nucleotide sequence ID" value="NZ_PXYL01000005.1"/>
</dbReference>
<organism evidence="1 2">
    <name type="scientific">Pseudaminobacter soli</name>
    <name type="common">ex Li et al. 2025</name>
    <dbReference type="NCBI Taxonomy" id="1295366"/>
    <lineage>
        <taxon>Bacteria</taxon>
        <taxon>Pseudomonadati</taxon>
        <taxon>Pseudomonadota</taxon>
        <taxon>Alphaproteobacteria</taxon>
        <taxon>Hyphomicrobiales</taxon>
        <taxon>Phyllobacteriaceae</taxon>
        <taxon>Pseudaminobacter</taxon>
    </lineage>
</organism>
<evidence type="ECO:0000313" key="2">
    <source>
        <dbReference type="Proteomes" id="UP000240653"/>
    </source>
</evidence>
<gene>
    <name evidence="1" type="ORF">C7I85_12105</name>
</gene>